<evidence type="ECO:0000313" key="2">
    <source>
        <dbReference type="Proteomes" id="UP000054928"/>
    </source>
</evidence>
<dbReference type="GeneID" id="36400943"/>
<protein>
    <submittedName>
        <fullName evidence="1">Uncharacterized protein</fullName>
    </submittedName>
</protein>
<evidence type="ECO:0000313" key="1">
    <source>
        <dbReference type="EMBL" id="CEG37835.1"/>
    </source>
</evidence>
<dbReference type="OrthoDB" id="97255at2759"/>
<organism evidence="1 2">
    <name type="scientific">Plasmopara halstedii</name>
    <name type="common">Downy mildew of sunflower</name>
    <dbReference type="NCBI Taxonomy" id="4781"/>
    <lineage>
        <taxon>Eukaryota</taxon>
        <taxon>Sar</taxon>
        <taxon>Stramenopiles</taxon>
        <taxon>Oomycota</taxon>
        <taxon>Peronosporomycetes</taxon>
        <taxon>Peronosporales</taxon>
        <taxon>Peronosporaceae</taxon>
        <taxon>Plasmopara</taxon>
    </lineage>
</organism>
<dbReference type="AlphaFoldDB" id="A0A0N7L468"/>
<keyword evidence="2" id="KW-1185">Reference proteome</keyword>
<dbReference type="RefSeq" id="XP_024574204.1">
    <property type="nucleotide sequence ID" value="XM_024723204.1"/>
</dbReference>
<proteinExistence type="predicted"/>
<name>A0A0N7L468_PLAHL</name>
<accession>A0A0N7L468</accession>
<dbReference type="EMBL" id="CCYD01000291">
    <property type="protein sequence ID" value="CEG37835.1"/>
    <property type="molecule type" value="Genomic_DNA"/>
</dbReference>
<sequence length="104" mass="11433">MFFFNPRIISSSGGRYGGNADLNVAELKAIMENLIIHDRPQKTQAAVWATDLDRTLKKTDASTQTEVGKTALVAFMAAVAAFNADRADDELLPFTVRFASSYFL</sequence>
<reference evidence="2" key="1">
    <citation type="submission" date="2014-09" db="EMBL/GenBank/DDBJ databases">
        <authorList>
            <person name="Sharma Rahul"/>
            <person name="Thines Marco"/>
        </authorList>
    </citation>
    <scope>NUCLEOTIDE SEQUENCE [LARGE SCALE GENOMIC DNA]</scope>
</reference>
<dbReference type="Proteomes" id="UP000054928">
    <property type="component" value="Unassembled WGS sequence"/>
</dbReference>